<feature type="compositionally biased region" description="Polar residues" evidence="1">
    <location>
        <begin position="45"/>
        <end position="56"/>
    </location>
</feature>
<feature type="compositionally biased region" description="Polar residues" evidence="1">
    <location>
        <begin position="532"/>
        <end position="549"/>
    </location>
</feature>
<gene>
    <name evidence="2" type="ORF">AJ79_06708</name>
</gene>
<dbReference type="OrthoDB" id="5396252at2759"/>
<feature type="region of interest" description="Disordered" evidence="1">
    <location>
        <begin position="427"/>
        <end position="555"/>
    </location>
</feature>
<feature type="compositionally biased region" description="Basic and acidic residues" evidence="1">
    <location>
        <begin position="224"/>
        <end position="236"/>
    </location>
</feature>
<dbReference type="STRING" id="1447875.A0A2B7X9T5"/>
<name>A0A2B7X9T5_9EURO</name>
<dbReference type="AlphaFoldDB" id="A0A2B7X9T5"/>
<evidence type="ECO:0000313" key="2">
    <source>
        <dbReference type="EMBL" id="PGH05866.1"/>
    </source>
</evidence>
<feature type="compositionally biased region" description="Acidic residues" evidence="1">
    <location>
        <begin position="931"/>
        <end position="940"/>
    </location>
</feature>
<keyword evidence="3" id="KW-1185">Reference proteome</keyword>
<dbReference type="PANTHER" id="PTHR42068:SF1">
    <property type="entry name" value="YALI0B18964P"/>
    <property type="match status" value="1"/>
</dbReference>
<feature type="region of interest" description="Disordered" evidence="1">
    <location>
        <begin position="817"/>
        <end position="862"/>
    </location>
</feature>
<feature type="compositionally biased region" description="Polar residues" evidence="1">
    <location>
        <begin position="831"/>
        <end position="841"/>
    </location>
</feature>
<feature type="compositionally biased region" description="Pro residues" evidence="1">
    <location>
        <begin position="597"/>
        <end position="607"/>
    </location>
</feature>
<evidence type="ECO:0000256" key="1">
    <source>
        <dbReference type="SAM" id="MobiDB-lite"/>
    </source>
</evidence>
<protein>
    <submittedName>
        <fullName evidence="2">Uncharacterized protein</fullName>
    </submittedName>
</protein>
<feature type="region of interest" description="Disordered" evidence="1">
    <location>
        <begin position="361"/>
        <end position="413"/>
    </location>
</feature>
<feature type="compositionally biased region" description="Polar residues" evidence="1">
    <location>
        <begin position="850"/>
        <end position="862"/>
    </location>
</feature>
<dbReference type="PANTHER" id="PTHR42068">
    <property type="entry name" value="YALI0B18964P"/>
    <property type="match status" value="1"/>
</dbReference>
<organism evidence="2 3">
    <name type="scientific">Helicocarpus griseus UAMH5409</name>
    <dbReference type="NCBI Taxonomy" id="1447875"/>
    <lineage>
        <taxon>Eukaryota</taxon>
        <taxon>Fungi</taxon>
        <taxon>Dikarya</taxon>
        <taxon>Ascomycota</taxon>
        <taxon>Pezizomycotina</taxon>
        <taxon>Eurotiomycetes</taxon>
        <taxon>Eurotiomycetidae</taxon>
        <taxon>Onygenales</taxon>
        <taxon>Ajellomycetaceae</taxon>
        <taxon>Helicocarpus</taxon>
    </lineage>
</organism>
<accession>A0A2B7X9T5</accession>
<feature type="region of interest" description="Disordered" evidence="1">
    <location>
        <begin position="1"/>
        <end position="299"/>
    </location>
</feature>
<comment type="caution">
    <text evidence="2">The sequence shown here is derived from an EMBL/GenBank/DDBJ whole genome shotgun (WGS) entry which is preliminary data.</text>
</comment>
<feature type="compositionally biased region" description="Basic and acidic residues" evidence="1">
    <location>
        <begin position="445"/>
        <end position="458"/>
    </location>
</feature>
<proteinExistence type="predicted"/>
<feature type="compositionally biased region" description="Low complexity" evidence="1">
    <location>
        <begin position="192"/>
        <end position="202"/>
    </location>
</feature>
<dbReference type="Proteomes" id="UP000223968">
    <property type="component" value="Unassembled WGS sequence"/>
</dbReference>
<dbReference type="EMBL" id="PDNB01000122">
    <property type="protein sequence ID" value="PGH05866.1"/>
    <property type="molecule type" value="Genomic_DNA"/>
</dbReference>
<feature type="compositionally biased region" description="Low complexity" evidence="1">
    <location>
        <begin position="101"/>
        <end position="144"/>
    </location>
</feature>
<feature type="region of interest" description="Disordered" evidence="1">
    <location>
        <begin position="592"/>
        <end position="612"/>
    </location>
</feature>
<feature type="compositionally biased region" description="Basic and acidic residues" evidence="1">
    <location>
        <begin position="482"/>
        <end position="496"/>
    </location>
</feature>
<sequence>MPIKLPKGFARRKSSGNALEDIGNAPEPSFRVFERPAPGRKSFDGATTLNSSNSDGSRTKRISEDPYANNIFANTDPPAAENRYVSPAAPLRGGGQVAKLTGSSGSRGTNNSASTGPLYDSSSSAKYSSSSTLPSSADIPIQDVPVPPPHDSFFSLRSAGRTFSFGARSPKPPRPEPVTPRVREPATRERATTASTTSTATPPRLPDTKSDMGDSMNFGNMFDGLDKENERPREPAKSPSPSPLSRESGSPYGPPPVPAKDSQNNLPPLHINHSKVVEPPPHSNESRTSRDGLMSYTREDDIAVPRPLVHLIRTAVHPDANGYLSPTRDFSSPRSYRNTVHLERTSEVEDEDAKIVNSAVSAHRRTRTAEFSPDREFPESQPLSADRWLQHGATRQPSYQDEPDDDSQLADAIAAQACLAEQYEQKANHIEKQPTPKVMTPAQFERYRHQKEMARRDSYAASASGSDDDSDHYEDEEEDEAEKAREAAKQRKRQEAHLSVYRQQMMKVTGETAKARISEPNGLDKCGLGSLNEPNRSSFLAPEPSTNGKVSDGEDDEDIPLAILAAHGFPNKARPPGHLTPSISNPNLRASVQSFAPAPPSIAPEPAPQATRSSLPVFARNLPRDPYNVGAGLVNPSHRESLAMGGGSPSVYGAPPGLPPGGLVGVIANEERAKAMRRGSPNARGPYDGPGGLLGMQHNNMSQPQFLNVPGGSPMGVPSQPLYPAEQTQAQMSQMAQMMQTQIQWMQSMMQMQGMPSPGGQPMPMGGNGSAMGPPTPNHRPVSMVSNGTNAHNYGPPQVDHRTLSLLDPKWNTRQSFIPPQDFGPGYATSVAPSERSNVGTASRYRPVSTVPQDTMARSSTFTSTTLRPWNEEPRKMSLNSNVPASPFHLPRPSLGGQSVRPGSGLRAATDSSLMGGRATPVPNRMAATTADDEDEDEGWAEMMKNREKKKSSWKFKKTSSSLGDLFHHHQHTAT</sequence>
<feature type="compositionally biased region" description="Basic and acidic residues" evidence="1">
    <location>
        <begin position="181"/>
        <end position="191"/>
    </location>
</feature>
<feature type="region of interest" description="Disordered" evidence="1">
    <location>
        <begin position="884"/>
        <end position="940"/>
    </location>
</feature>
<feature type="compositionally biased region" description="Acidic residues" evidence="1">
    <location>
        <begin position="466"/>
        <end position="481"/>
    </location>
</feature>
<evidence type="ECO:0000313" key="3">
    <source>
        <dbReference type="Proteomes" id="UP000223968"/>
    </source>
</evidence>
<reference evidence="2 3" key="1">
    <citation type="submission" date="2017-10" db="EMBL/GenBank/DDBJ databases">
        <title>Comparative genomics in systemic dimorphic fungi from Ajellomycetaceae.</title>
        <authorList>
            <person name="Munoz J.F."/>
            <person name="Mcewen J.G."/>
            <person name="Clay O.K."/>
            <person name="Cuomo C.A."/>
        </authorList>
    </citation>
    <scope>NUCLEOTIDE SEQUENCE [LARGE SCALE GENOMIC DNA]</scope>
    <source>
        <strain evidence="2 3">UAMH5409</strain>
    </source>
</reference>